<comment type="caution">
    <text evidence="1">The sequence shown here is derived from an EMBL/GenBank/DDBJ whole genome shotgun (WGS) entry which is preliminary data.</text>
</comment>
<dbReference type="EMBL" id="JSYN01000002">
    <property type="protein sequence ID" value="KIA96589.1"/>
    <property type="molecule type" value="Genomic_DNA"/>
</dbReference>
<reference evidence="1 2" key="1">
    <citation type="submission" date="2014-10" db="EMBL/GenBank/DDBJ databases">
        <title>Pedobacter Kyungheensis.</title>
        <authorList>
            <person name="Anderson B.M."/>
            <person name="Newman J.D."/>
        </authorList>
    </citation>
    <scope>NUCLEOTIDE SEQUENCE [LARGE SCALE GENOMIC DNA]</scope>
    <source>
        <strain evidence="1 2">KACC 16221</strain>
    </source>
</reference>
<protein>
    <submittedName>
        <fullName evidence="1">Uncharacterized protein</fullName>
    </submittedName>
</protein>
<proteinExistence type="predicted"/>
<evidence type="ECO:0000313" key="1">
    <source>
        <dbReference type="EMBL" id="KIA96589.1"/>
    </source>
</evidence>
<evidence type="ECO:0000313" key="2">
    <source>
        <dbReference type="Proteomes" id="UP000031246"/>
    </source>
</evidence>
<organism evidence="1 2">
    <name type="scientific">Pedobacter kyungheensis</name>
    <dbReference type="NCBI Taxonomy" id="1069985"/>
    <lineage>
        <taxon>Bacteria</taxon>
        <taxon>Pseudomonadati</taxon>
        <taxon>Bacteroidota</taxon>
        <taxon>Sphingobacteriia</taxon>
        <taxon>Sphingobacteriales</taxon>
        <taxon>Sphingobacteriaceae</taxon>
        <taxon>Pedobacter</taxon>
    </lineage>
</organism>
<accession>A0A0C1G908</accession>
<gene>
    <name evidence="1" type="ORF">OC25_02305</name>
</gene>
<sequence length="155" mass="17608">MDTQKELMTFPHQDTALKRSSMVSILTGDLHSRQDSLNSNFNTCTAYLSKSDTLHINIGLHSLFGGSGFIISCYDSRFYTEGYEYSDVVYSGTDKPQHWVIRQELTLDRAKYKAGDSLYGYINFKAAERNELGDTVIYSGKGNFRAKVKKSRFDN</sequence>
<dbReference type="Proteomes" id="UP000031246">
    <property type="component" value="Unassembled WGS sequence"/>
</dbReference>
<dbReference type="AlphaFoldDB" id="A0A0C1G908"/>
<name>A0A0C1G908_9SPHI</name>
<keyword evidence="2" id="KW-1185">Reference proteome</keyword>